<evidence type="ECO:0000256" key="4">
    <source>
        <dbReference type="ARBA" id="ARBA00024207"/>
    </source>
</evidence>
<dbReference type="HOGENOM" id="CLU_142825_1_0_9"/>
<keyword evidence="1" id="KW-1277">Toxin-antitoxin system</keyword>
<dbReference type="AlphaFoldDB" id="E6U2E5"/>
<dbReference type="InterPro" id="IPR037038">
    <property type="entry name" value="HepT-like_sf"/>
</dbReference>
<dbReference type="InterPro" id="IPR052379">
    <property type="entry name" value="Type_VII_TA_RNase"/>
</dbReference>
<evidence type="ECO:0000256" key="1">
    <source>
        <dbReference type="ARBA" id="ARBA00022649"/>
    </source>
</evidence>
<dbReference type="InterPro" id="IPR008201">
    <property type="entry name" value="HepT-like"/>
</dbReference>
<evidence type="ECO:0000256" key="2">
    <source>
        <dbReference type="ARBA" id="ARBA00022722"/>
    </source>
</evidence>
<evidence type="ECO:0008006" key="7">
    <source>
        <dbReference type="Google" id="ProtNLM"/>
    </source>
</evidence>
<dbReference type="PANTHER" id="PTHR33397">
    <property type="entry name" value="UPF0331 PROTEIN YUTE"/>
    <property type="match status" value="1"/>
</dbReference>
<dbReference type="Pfam" id="PF01934">
    <property type="entry name" value="HepT-like"/>
    <property type="match status" value="1"/>
</dbReference>
<dbReference type="GO" id="GO:0110001">
    <property type="term" value="C:toxin-antitoxin complex"/>
    <property type="evidence" value="ECO:0007669"/>
    <property type="project" value="InterPro"/>
</dbReference>
<dbReference type="GO" id="GO:0004540">
    <property type="term" value="F:RNA nuclease activity"/>
    <property type="evidence" value="ECO:0007669"/>
    <property type="project" value="InterPro"/>
</dbReference>
<protein>
    <recommendedName>
        <fullName evidence="7">DUF86 domain-containing protein</fullName>
    </recommendedName>
</protein>
<sequence>MVTVVYFVDRELLGERLEYYKQLLTFFSEKESWNALEEKLALERVIHMSIETMIDVGNQMIDGFIMRDPGSYDDVIDILIDERVIEASDGKSLKRVIQLRKQLLQEYTVIDHNMLINIMKEELKVLITFPQKVRAYLENELGPVSAFLPQKNRQ</sequence>
<accession>E6U2E5</accession>
<keyword evidence="2" id="KW-0540">Nuclease</keyword>
<evidence type="ECO:0000256" key="3">
    <source>
        <dbReference type="ARBA" id="ARBA00022801"/>
    </source>
</evidence>
<dbReference type="Proteomes" id="UP000001401">
    <property type="component" value="Chromosome"/>
</dbReference>
<keyword evidence="6" id="KW-1185">Reference proteome</keyword>
<dbReference type="eggNOG" id="COG2445">
    <property type="taxonomic scope" value="Bacteria"/>
</dbReference>
<dbReference type="Gene3D" id="1.20.120.580">
    <property type="entry name" value="bsu32300-like"/>
    <property type="match status" value="1"/>
</dbReference>
<dbReference type="STRING" id="649639.Bcell_3416"/>
<evidence type="ECO:0000313" key="5">
    <source>
        <dbReference type="EMBL" id="ADU31658.1"/>
    </source>
</evidence>
<dbReference type="GO" id="GO:0016787">
    <property type="term" value="F:hydrolase activity"/>
    <property type="evidence" value="ECO:0007669"/>
    <property type="project" value="UniProtKB-KW"/>
</dbReference>
<reference evidence="5 6" key="1">
    <citation type="submission" date="2010-12" db="EMBL/GenBank/DDBJ databases">
        <title>Complete sequence of Bacillus cellulosilyticus DSM 2522.</title>
        <authorList>
            <consortium name="US DOE Joint Genome Institute"/>
            <person name="Lucas S."/>
            <person name="Copeland A."/>
            <person name="Lapidus A."/>
            <person name="Cheng J.-F."/>
            <person name="Bruce D."/>
            <person name="Goodwin L."/>
            <person name="Pitluck S."/>
            <person name="Chertkov O."/>
            <person name="Detter J.C."/>
            <person name="Han C."/>
            <person name="Tapia R."/>
            <person name="Land M."/>
            <person name="Hauser L."/>
            <person name="Jeffries C."/>
            <person name="Kyrpides N."/>
            <person name="Ivanova N."/>
            <person name="Mikhailova N."/>
            <person name="Brumm P."/>
            <person name="Mead D."/>
            <person name="Woyke T."/>
        </authorList>
    </citation>
    <scope>NUCLEOTIDE SEQUENCE [LARGE SCALE GENOMIC DNA]</scope>
    <source>
        <strain evidence="6">ATCC 21833 / DSM 2522 / FERM P-1141 / JCM 9156 / N-4</strain>
    </source>
</reference>
<dbReference type="EMBL" id="CP002394">
    <property type="protein sequence ID" value="ADU31658.1"/>
    <property type="molecule type" value="Genomic_DNA"/>
</dbReference>
<comment type="similarity">
    <text evidence="4">Belongs to the HepT RNase toxin family.</text>
</comment>
<name>E6U2E5_EVAC2</name>
<evidence type="ECO:0000313" key="6">
    <source>
        <dbReference type="Proteomes" id="UP000001401"/>
    </source>
</evidence>
<organism evidence="5 6">
    <name type="scientific">Evansella cellulosilytica (strain ATCC 21833 / DSM 2522 / FERM P-1141 / JCM 9156 / N-4)</name>
    <name type="common">Bacillus cellulosilyticus</name>
    <dbReference type="NCBI Taxonomy" id="649639"/>
    <lineage>
        <taxon>Bacteria</taxon>
        <taxon>Bacillati</taxon>
        <taxon>Bacillota</taxon>
        <taxon>Bacilli</taxon>
        <taxon>Bacillales</taxon>
        <taxon>Bacillaceae</taxon>
        <taxon>Evansella</taxon>
    </lineage>
</organism>
<dbReference type="PANTHER" id="PTHR33397:SF5">
    <property type="entry name" value="RNASE YUTE-RELATED"/>
    <property type="match status" value="1"/>
</dbReference>
<gene>
    <name evidence="5" type="ordered locus">Bcell_3416</name>
</gene>
<dbReference type="RefSeq" id="WP_013489989.1">
    <property type="nucleotide sequence ID" value="NC_014829.1"/>
</dbReference>
<keyword evidence="3" id="KW-0378">Hydrolase</keyword>
<proteinExistence type="inferred from homology"/>
<dbReference type="KEGG" id="bco:Bcell_3416"/>